<keyword evidence="4 6" id="KW-0472">Membrane</keyword>
<protein>
    <submittedName>
        <fullName evidence="8">Proton-conducting transporter membrane subunit</fullName>
    </submittedName>
</protein>
<evidence type="ECO:0000256" key="2">
    <source>
        <dbReference type="ARBA" id="ARBA00022692"/>
    </source>
</evidence>
<name>A0AAW8AJZ7_KLEPN</name>
<evidence type="ECO:0000259" key="7">
    <source>
        <dbReference type="Pfam" id="PF00361"/>
    </source>
</evidence>
<feature type="domain" description="NADH:quinone oxidoreductase/Mrp antiporter transmembrane" evidence="7">
    <location>
        <begin position="2"/>
        <end position="83"/>
    </location>
</feature>
<feature type="transmembrane region" description="Helical" evidence="6">
    <location>
        <begin position="31"/>
        <end position="53"/>
    </location>
</feature>
<dbReference type="GO" id="GO:0012505">
    <property type="term" value="C:endomembrane system"/>
    <property type="evidence" value="ECO:0007669"/>
    <property type="project" value="UniProtKB-SubCell"/>
</dbReference>
<dbReference type="AlphaFoldDB" id="A0AAW8AJZ7"/>
<feature type="non-terminal residue" evidence="8">
    <location>
        <position position="84"/>
    </location>
</feature>
<gene>
    <name evidence="8" type="ORF">Q6294_32000</name>
</gene>
<dbReference type="Proteomes" id="UP001244490">
    <property type="component" value="Unassembled WGS sequence"/>
</dbReference>
<evidence type="ECO:0000256" key="4">
    <source>
        <dbReference type="ARBA" id="ARBA00023136"/>
    </source>
</evidence>
<dbReference type="GO" id="GO:0016020">
    <property type="term" value="C:membrane"/>
    <property type="evidence" value="ECO:0007669"/>
    <property type="project" value="UniProtKB-SubCell"/>
</dbReference>
<organism evidence="8 9">
    <name type="scientific">Klebsiella pneumoniae</name>
    <dbReference type="NCBI Taxonomy" id="573"/>
    <lineage>
        <taxon>Bacteria</taxon>
        <taxon>Pseudomonadati</taxon>
        <taxon>Pseudomonadota</taxon>
        <taxon>Gammaproteobacteria</taxon>
        <taxon>Enterobacterales</taxon>
        <taxon>Enterobacteriaceae</taxon>
        <taxon>Klebsiella/Raoultella group</taxon>
        <taxon>Klebsiella</taxon>
        <taxon>Klebsiella pneumoniae complex</taxon>
    </lineage>
</organism>
<evidence type="ECO:0000256" key="3">
    <source>
        <dbReference type="ARBA" id="ARBA00022989"/>
    </source>
</evidence>
<evidence type="ECO:0000256" key="6">
    <source>
        <dbReference type="SAM" id="Phobius"/>
    </source>
</evidence>
<feature type="non-terminal residue" evidence="8">
    <location>
        <position position="1"/>
    </location>
</feature>
<evidence type="ECO:0000256" key="1">
    <source>
        <dbReference type="ARBA" id="ARBA00004127"/>
    </source>
</evidence>
<dbReference type="EMBL" id="JAUUIA010000920">
    <property type="protein sequence ID" value="MDP0971568.1"/>
    <property type="molecule type" value="Genomic_DNA"/>
</dbReference>
<evidence type="ECO:0000313" key="8">
    <source>
        <dbReference type="EMBL" id="MDP0971568.1"/>
    </source>
</evidence>
<dbReference type="InterPro" id="IPR001750">
    <property type="entry name" value="ND/Mrp_TM"/>
</dbReference>
<keyword evidence="2 5" id="KW-0812">Transmembrane</keyword>
<dbReference type="PANTHER" id="PTHR22773">
    <property type="entry name" value="NADH DEHYDROGENASE"/>
    <property type="match status" value="1"/>
</dbReference>
<dbReference type="RefSeq" id="WP_305202616.1">
    <property type="nucleotide sequence ID" value="NZ_JAUUIA010000920.1"/>
</dbReference>
<proteinExistence type="predicted"/>
<reference evidence="8" key="1">
    <citation type="submission" date="2023-07" db="EMBL/GenBank/DDBJ databases">
        <authorList>
            <person name="Peng Z."/>
        </authorList>
    </citation>
    <scope>NUCLEOTIDE SEQUENCE</scope>
    <source>
        <strain evidence="8">KP219</strain>
    </source>
</reference>
<comment type="subcellular location">
    <subcellularLocation>
        <location evidence="1">Endomembrane system</location>
        <topology evidence="1">Multi-pass membrane protein</topology>
    </subcellularLocation>
    <subcellularLocation>
        <location evidence="5">Membrane</location>
        <topology evidence="5">Multi-pass membrane protein</topology>
    </subcellularLocation>
</comment>
<evidence type="ECO:0000256" key="5">
    <source>
        <dbReference type="RuleBase" id="RU000320"/>
    </source>
</evidence>
<evidence type="ECO:0000313" key="9">
    <source>
        <dbReference type="Proteomes" id="UP001244490"/>
    </source>
</evidence>
<accession>A0AAW8AJZ7</accession>
<keyword evidence="3 6" id="KW-1133">Transmembrane helix</keyword>
<dbReference type="Pfam" id="PF00361">
    <property type="entry name" value="Proton_antipo_M"/>
    <property type="match status" value="1"/>
</dbReference>
<comment type="caution">
    <text evidence="8">The sequence shown here is derived from an EMBL/GenBank/DDBJ whole genome shotgun (WGS) entry which is preliminary data.</text>
</comment>
<sequence length="84" mass="8760">VVFVVDGLAFKLGAAPFHMWVPDVYQGAPTAVTLLIGAAPKLAAFAITVRLLVEGMIGLAVDWQQMLVVLAVMSLLIGNLAAIA</sequence>
<feature type="transmembrane region" description="Helical" evidence="6">
    <location>
        <begin position="65"/>
        <end position="83"/>
    </location>
</feature>